<keyword evidence="1" id="KW-0732">Signal</keyword>
<dbReference type="RefSeq" id="XP_028481268.1">
    <property type="nucleotide sequence ID" value="XM_028629280.1"/>
</dbReference>
<comment type="caution">
    <text evidence="2">The sequence shown here is derived from an EMBL/GenBank/DDBJ whole genome shotgun (WGS) entry which is preliminary data.</text>
</comment>
<evidence type="ECO:0000313" key="3">
    <source>
        <dbReference type="Proteomes" id="UP000283841"/>
    </source>
</evidence>
<organism evidence="2 3">
    <name type="scientific">Byssochlamys spectabilis</name>
    <name type="common">Paecilomyces variotii</name>
    <dbReference type="NCBI Taxonomy" id="264951"/>
    <lineage>
        <taxon>Eukaryota</taxon>
        <taxon>Fungi</taxon>
        <taxon>Dikarya</taxon>
        <taxon>Ascomycota</taxon>
        <taxon>Pezizomycotina</taxon>
        <taxon>Eurotiomycetes</taxon>
        <taxon>Eurotiomycetidae</taxon>
        <taxon>Eurotiales</taxon>
        <taxon>Thermoascaceae</taxon>
        <taxon>Paecilomyces</taxon>
    </lineage>
</organism>
<dbReference type="EMBL" id="RCNU01000018">
    <property type="protein sequence ID" value="RWQ91623.1"/>
    <property type="molecule type" value="Genomic_DNA"/>
</dbReference>
<proteinExistence type="predicted"/>
<dbReference type="VEuPathDB" id="FungiDB:C8Q69DRAFT_448331"/>
<keyword evidence="3" id="KW-1185">Reference proteome</keyword>
<protein>
    <submittedName>
        <fullName evidence="2">Uncharacterized protein</fullName>
    </submittedName>
</protein>
<reference evidence="2 3" key="1">
    <citation type="journal article" date="2018" name="Front. Microbiol.">
        <title>Genomic and genetic insights into a cosmopolitan fungus, Paecilomyces variotii (Eurotiales).</title>
        <authorList>
            <person name="Urquhart A.S."/>
            <person name="Mondo S.J."/>
            <person name="Makela M.R."/>
            <person name="Hane J.K."/>
            <person name="Wiebenga A."/>
            <person name="He G."/>
            <person name="Mihaltcheva S."/>
            <person name="Pangilinan J."/>
            <person name="Lipzen A."/>
            <person name="Barry K."/>
            <person name="de Vries R.P."/>
            <person name="Grigoriev I.V."/>
            <person name="Idnurm A."/>
        </authorList>
    </citation>
    <scope>NUCLEOTIDE SEQUENCE [LARGE SCALE GENOMIC DNA]</scope>
    <source>
        <strain evidence="2 3">CBS 101075</strain>
    </source>
</reference>
<accession>A0A443HIF6</accession>
<feature type="signal peptide" evidence="1">
    <location>
        <begin position="1"/>
        <end position="19"/>
    </location>
</feature>
<name>A0A443HIF6_BYSSP</name>
<dbReference type="AlphaFoldDB" id="A0A443HIF6"/>
<dbReference type="Proteomes" id="UP000283841">
    <property type="component" value="Unassembled WGS sequence"/>
</dbReference>
<feature type="chain" id="PRO_5019445155" evidence="1">
    <location>
        <begin position="20"/>
        <end position="110"/>
    </location>
</feature>
<evidence type="ECO:0000256" key="1">
    <source>
        <dbReference type="SAM" id="SignalP"/>
    </source>
</evidence>
<dbReference type="GeneID" id="39598557"/>
<sequence>MKFLAMMIALAASTASVMAAPLSTEDAPLSTEENKVEARSCPNGWSQCGVCNGTSCKIAGLNCALYRVEAEMENHVEGVSSKQSIALASNIKGGMASAHQISFVFLIFAR</sequence>
<gene>
    <name evidence="2" type="ORF">C8Q69DRAFT_448331</name>
</gene>
<evidence type="ECO:0000313" key="2">
    <source>
        <dbReference type="EMBL" id="RWQ91623.1"/>
    </source>
</evidence>